<dbReference type="SUPFAM" id="SSF52540">
    <property type="entry name" value="P-loop containing nucleoside triphosphate hydrolases"/>
    <property type="match status" value="1"/>
</dbReference>
<dbReference type="Pfam" id="PF13424">
    <property type="entry name" value="TPR_12"/>
    <property type="match status" value="1"/>
</dbReference>
<dbReference type="SUPFAM" id="SSF48452">
    <property type="entry name" value="TPR-like"/>
    <property type="match status" value="3"/>
</dbReference>
<feature type="domain" description="NB-ARC" evidence="1">
    <location>
        <begin position="33"/>
        <end position="172"/>
    </location>
</feature>
<keyword evidence="3" id="KW-1185">Reference proteome</keyword>
<sequence length="817" mass="87511">MIPHRAQSFQQRAETTRLSAVVDRGGTSVMRQVLTGMGGVGKTQLAADYALTAWDNGSGDNLDVLVWITASTRTAVVTGYAQAGLELCRGDADDPELAARTFLAWLAPEAGRKPCRWLIVLDDVADSDDLRGLWPPASPHGRTLVTTRRRDAALAGEGRRLVEVGLFTEAEAVAYLTRALDAHGREEPEDQLTALASDLGYLPLALAQAAAYLIDSGEDAAAYRQLLADRATTLADTAPSGLPDDQALPLATTWSLSVDRADTLHPAGLARPMLELAALLDPNGIPQTVLTSAPALAHLTAHRARTGHQPTRGAAPVPPGDAVRALRTLHRLNLVDHTPDTPHRAVRIHQLIQRAIRDTLTPDRHAQLARTAANALIAAWPEIDHDTVLAQALRANTTALTTRAEQALYRPDAHAVLHRTGRSLGEAGQVTAARDHYQRFTDSATSHLGPDHPHTLGARNHLAWWRGQAGDAAGAAAALVGLLADRIRVLGPDHPDTFNTRHNLARWRGEAGDAAGAAAAYAELLADWVRVRGSDHPDALSTRGNLAWWRGEAGDAAGAVTAFTELLERMVRVLGPNHPDTLITRSHLARWQGEAGDAAGAAAAYAELLADWLRVLGPDHPDTLTIRGHLARWRGEAGDAAGAAAAYAELLEHMERVREPDHPHILSIRHNLARWRGEAGDAAGAAAAYAELLEHMERVREPDHPHILSIRHNLAWWRGKAGDPAGAAAAYAGLLADRIRVLGPDHPDTLTSRDNLAQWRGKAGDPAGAAAALAGVLADRIRVLGPDHPDTLTTRKDLARWRKEAGDIAVAQQSTDS</sequence>
<organism evidence="2 3">
    <name type="scientific">Streptomyces olivaceoviridis</name>
    <name type="common">Streptomyces corchorusii</name>
    <dbReference type="NCBI Taxonomy" id="1921"/>
    <lineage>
        <taxon>Bacteria</taxon>
        <taxon>Bacillati</taxon>
        <taxon>Actinomycetota</taxon>
        <taxon>Actinomycetes</taxon>
        <taxon>Kitasatosporales</taxon>
        <taxon>Streptomycetaceae</taxon>
        <taxon>Streptomyces</taxon>
    </lineage>
</organism>
<gene>
    <name evidence="2" type="ORF">ACH49L_45355</name>
</gene>
<dbReference type="Proteomes" id="UP001611397">
    <property type="component" value="Unassembled WGS sequence"/>
</dbReference>
<evidence type="ECO:0000259" key="1">
    <source>
        <dbReference type="Pfam" id="PF00931"/>
    </source>
</evidence>
<proteinExistence type="predicted"/>
<dbReference type="PANTHER" id="PTHR46082:SF6">
    <property type="entry name" value="AAA+ ATPASE DOMAIN-CONTAINING PROTEIN-RELATED"/>
    <property type="match status" value="1"/>
</dbReference>
<protein>
    <submittedName>
        <fullName evidence="2">Tetratricopeptide repeat protein</fullName>
    </submittedName>
</protein>
<accession>A0ABW7VN14</accession>
<reference evidence="2 3" key="1">
    <citation type="submission" date="2024-10" db="EMBL/GenBank/DDBJ databases">
        <title>The Natural Products Discovery Center: Release of the First 8490 Sequenced Strains for Exploring Actinobacteria Biosynthetic Diversity.</title>
        <authorList>
            <person name="Kalkreuter E."/>
            <person name="Kautsar S.A."/>
            <person name="Yang D."/>
            <person name="Bader C.D."/>
            <person name="Teijaro C.N."/>
            <person name="Fluegel L."/>
            <person name="Davis C.M."/>
            <person name="Simpson J.R."/>
            <person name="Lauterbach L."/>
            <person name="Steele A.D."/>
            <person name="Gui C."/>
            <person name="Meng S."/>
            <person name="Li G."/>
            <person name="Viehrig K."/>
            <person name="Ye F."/>
            <person name="Su P."/>
            <person name="Kiefer A.F."/>
            <person name="Nichols A."/>
            <person name="Cepeda A.J."/>
            <person name="Yan W."/>
            <person name="Fan B."/>
            <person name="Jiang Y."/>
            <person name="Adhikari A."/>
            <person name="Zheng C.-J."/>
            <person name="Schuster L."/>
            <person name="Cowan T.M."/>
            <person name="Smanski M.J."/>
            <person name="Chevrette M.G."/>
            <person name="De Carvalho L.P.S."/>
            <person name="Shen B."/>
        </authorList>
    </citation>
    <scope>NUCLEOTIDE SEQUENCE [LARGE SCALE GENOMIC DNA]</scope>
    <source>
        <strain evidence="2 3">NPDC020295</strain>
    </source>
</reference>
<dbReference type="Pfam" id="PF13374">
    <property type="entry name" value="TPR_10"/>
    <property type="match status" value="5"/>
</dbReference>
<evidence type="ECO:0000313" key="2">
    <source>
        <dbReference type="EMBL" id="MFI2162757.1"/>
    </source>
</evidence>
<dbReference type="InterPro" id="IPR053137">
    <property type="entry name" value="NLR-like"/>
</dbReference>
<evidence type="ECO:0000313" key="3">
    <source>
        <dbReference type="Proteomes" id="UP001611397"/>
    </source>
</evidence>
<dbReference type="RefSeq" id="WP_063807762.1">
    <property type="nucleotide sequence ID" value="NZ_JBIRUT010000032.1"/>
</dbReference>
<dbReference type="InterPro" id="IPR011990">
    <property type="entry name" value="TPR-like_helical_dom_sf"/>
</dbReference>
<name>A0ABW7VN14_STROI</name>
<dbReference type="EMBL" id="JBIRWM010000045">
    <property type="protein sequence ID" value="MFI2162757.1"/>
    <property type="molecule type" value="Genomic_DNA"/>
</dbReference>
<dbReference type="Gene3D" id="3.40.50.300">
    <property type="entry name" value="P-loop containing nucleotide triphosphate hydrolases"/>
    <property type="match status" value="1"/>
</dbReference>
<dbReference type="InterPro" id="IPR002182">
    <property type="entry name" value="NB-ARC"/>
</dbReference>
<dbReference type="PANTHER" id="PTHR46082">
    <property type="entry name" value="ATP/GTP-BINDING PROTEIN-RELATED"/>
    <property type="match status" value="1"/>
</dbReference>
<dbReference type="InterPro" id="IPR027417">
    <property type="entry name" value="P-loop_NTPase"/>
</dbReference>
<dbReference type="Pfam" id="PF00931">
    <property type="entry name" value="NB-ARC"/>
    <property type="match status" value="1"/>
</dbReference>
<dbReference type="Gene3D" id="1.25.40.10">
    <property type="entry name" value="Tetratricopeptide repeat domain"/>
    <property type="match status" value="3"/>
</dbReference>
<comment type="caution">
    <text evidence="2">The sequence shown here is derived from an EMBL/GenBank/DDBJ whole genome shotgun (WGS) entry which is preliminary data.</text>
</comment>